<feature type="compositionally biased region" description="Low complexity" evidence="1">
    <location>
        <begin position="33"/>
        <end position="42"/>
    </location>
</feature>
<feature type="non-terminal residue" evidence="2">
    <location>
        <position position="77"/>
    </location>
</feature>
<accession>A0A822AK79</accession>
<dbReference type="Proteomes" id="UP000663873">
    <property type="component" value="Unassembled WGS sequence"/>
</dbReference>
<feature type="non-terminal residue" evidence="2">
    <location>
        <position position="1"/>
    </location>
</feature>
<protein>
    <submittedName>
        <fullName evidence="2">Uncharacterized protein</fullName>
    </submittedName>
</protein>
<organism evidence="2 3">
    <name type="scientific">Rotaria socialis</name>
    <dbReference type="NCBI Taxonomy" id="392032"/>
    <lineage>
        <taxon>Eukaryota</taxon>
        <taxon>Metazoa</taxon>
        <taxon>Spiralia</taxon>
        <taxon>Gnathifera</taxon>
        <taxon>Rotifera</taxon>
        <taxon>Eurotatoria</taxon>
        <taxon>Bdelloidea</taxon>
        <taxon>Philodinida</taxon>
        <taxon>Philodinidae</taxon>
        <taxon>Rotaria</taxon>
    </lineage>
</organism>
<sequence length="77" mass="8427">LLQNKLKENIQLAEAATRALEHIYEEEPPPPTVVEQQQQQQQHSPNTNWETSSTIPISDNTSAPATNGTLPSSPAIP</sequence>
<feature type="region of interest" description="Disordered" evidence="1">
    <location>
        <begin position="23"/>
        <end position="77"/>
    </location>
</feature>
<keyword evidence="3" id="KW-1185">Reference proteome</keyword>
<dbReference type="EMBL" id="CAJOBP010110827">
    <property type="protein sequence ID" value="CAF5001701.1"/>
    <property type="molecule type" value="Genomic_DNA"/>
</dbReference>
<dbReference type="AlphaFoldDB" id="A0A822AK79"/>
<proteinExistence type="predicted"/>
<name>A0A822AK79_9BILA</name>
<gene>
    <name evidence="2" type="ORF">UJA718_LOCUS50238</name>
</gene>
<evidence type="ECO:0000256" key="1">
    <source>
        <dbReference type="SAM" id="MobiDB-lite"/>
    </source>
</evidence>
<reference evidence="2" key="1">
    <citation type="submission" date="2021-02" db="EMBL/GenBank/DDBJ databases">
        <authorList>
            <person name="Nowell W R."/>
        </authorList>
    </citation>
    <scope>NUCLEOTIDE SEQUENCE</scope>
</reference>
<feature type="compositionally biased region" description="Polar residues" evidence="1">
    <location>
        <begin position="43"/>
        <end position="77"/>
    </location>
</feature>
<comment type="caution">
    <text evidence="2">The sequence shown here is derived from an EMBL/GenBank/DDBJ whole genome shotgun (WGS) entry which is preliminary data.</text>
</comment>
<evidence type="ECO:0000313" key="3">
    <source>
        <dbReference type="Proteomes" id="UP000663873"/>
    </source>
</evidence>
<evidence type="ECO:0000313" key="2">
    <source>
        <dbReference type="EMBL" id="CAF5001701.1"/>
    </source>
</evidence>